<sequence>MQVVFFVPLILGYKLYFIFYICTVSQADKMSHWWYWVLVFSCDLVEFAIVHAHPQTFVLLLDEKDW</sequence>
<feature type="transmembrane region" description="Helical" evidence="1">
    <location>
        <begin position="33"/>
        <end position="52"/>
    </location>
</feature>
<dbReference type="Proteomes" id="UP001153365">
    <property type="component" value="Unassembled WGS sequence"/>
</dbReference>
<evidence type="ECO:0000313" key="3">
    <source>
        <dbReference type="Proteomes" id="UP001153365"/>
    </source>
</evidence>
<dbReference type="EMBL" id="CALTRL010001538">
    <property type="protein sequence ID" value="CAH7672958.1"/>
    <property type="molecule type" value="Genomic_DNA"/>
</dbReference>
<gene>
    <name evidence="2" type="ORF">PPACK8108_LOCUS7802</name>
</gene>
<keyword evidence="1" id="KW-1133">Transmembrane helix</keyword>
<keyword evidence="3" id="KW-1185">Reference proteome</keyword>
<organism evidence="2 3">
    <name type="scientific">Phakopsora pachyrhizi</name>
    <name type="common">Asian soybean rust disease fungus</name>
    <dbReference type="NCBI Taxonomy" id="170000"/>
    <lineage>
        <taxon>Eukaryota</taxon>
        <taxon>Fungi</taxon>
        <taxon>Dikarya</taxon>
        <taxon>Basidiomycota</taxon>
        <taxon>Pucciniomycotina</taxon>
        <taxon>Pucciniomycetes</taxon>
        <taxon>Pucciniales</taxon>
        <taxon>Phakopsoraceae</taxon>
        <taxon>Phakopsora</taxon>
    </lineage>
</organism>
<keyword evidence="1" id="KW-0472">Membrane</keyword>
<protein>
    <submittedName>
        <fullName evidence="2">Uncharacterized protein</fullName>
    </submittedName>
</protein>
<name>A0AAV0AWA9_PHAPC</name>
<keyword evidence="1" id="KW-0812">Transmembrane</keyword>
<comment type="caution">
    <text evidence="2">The sequence shown here is derived from an EMBL/GenBank/DDBJ whole genome shotgun (WGS) entry which is preliminary data.</text>
</comment>
<reference evidence="2" key="1">
    <citation type="submission" date="2022-06" db="EMBL/GenBank/DDBJ databases">
        <authorList>
            <consortium name="SYNGENTA / RWTH Aachen University"/>
        </authorList>
    </citation>
    <scope>NUCLEOTIDE SEQUENCE</scope>
</reference>
<evidence type="ECO:0000313" key="2">
    <source>
        <dbReference type="EMBL" id="CAH7672958.1"/>
    </source>
</evidence>
<feature type="transmembrane region" description="Helical" evidence="1">
    <location>
        <begin position="6"/>
        <end position="24"/>
    </location>
</feature>
<dbReference type="AlphaFoldDB" id="A0AAV0AWA9"/>
<evidence type="ECO:0000256" key="1">
    <source>
        <dbReference type="SAM" id="Phobius"/>
    </source>
</evidence>
<proteinExistence type="predicted"/>
<accession>A0AAV0AWA9</accession>